<proteinExistence type="predicted"/>
<dbReference type="EMBL" id="JACEIK010012560">
    <property type="protein sequence ID" value="MCE3216175.1"/>
    <property type="molecule type" value="Genomic_DNA"/>
</dbReference>
<name>A0ABS8WTF3_DATST</name>
<accession>A0ABS8WTF3</accession>
<reference evidence="2 3" key="1">
    <citation type="journal article" date="2021" name="BMC Genomics">
        <title>Datura genome reveals duplications of psychoactive alkaloid biosynthetic genes and high mutation rate following tissue culture.</title>
        <authorList>
            <person name="Rajewski A."/>
            <person name="Carter-House D."/>
            <person name="Stajich J."/>
            <person name="Litt A."/>
        </authorList>
    </citation>
    <scope>NUCLEOTIDE SEQUENCE [LARGE SCALE GENOMIC DNA]</scope>
    <source>
        <strain evidence="2">AR-01</strain>
    </source>
</reference>
<evidence type="ECO:0000313" key="2">
    <source>
        <dbReference type="EMBL" id="MCE3216175.1"/>
    </source>
</evidence>
<organism evidence="2 3">
    <name type="scientific">Datura stramonium</name>
    <name type="common">Jimsonweed</name>
    <name type="synonym">Common thornapple</name>
    <dbReference type="NCBI Taxonomy" id="4076"/>
    <lineage>
        <taxon>Eukaryota</taxon>
        <taxon>Viridiplantae</taxon>
        <taxon>Streptophyta</taxon>
        <taxon>Embryophyta</taxon>
        <taxon>Tracheophyta</taxon>
        <taxon>Spermatophyta</taxon>
        <taxon>Magnoliopsida</taxon>
        <taxon>eudicotyledons</taxon>
        <taxon>Gunneridae</taxon>
        <taxon>Pentapetalae</taxon>
        <taxon>asterids</taxon>
        <taxon>lamiids</taxon>
        <taxon>Solanales</taxon>
        <taxon>Solanaceae</taxon>
        <taxon>Solanoideae</taxon>
        <taxon>Datureae</taxon>
        <taxon>Datura</taxon>
    </lineage>
</organism>
<feature type="region of interest" description="Disordered" evidence="1">
    <location>
        <begin position="1"/>
        <end position="27"/>
    </location>
</feature>
<keyword evidence="3" id="KW-1185">Reference proteome</keyword>
<evidence type="ECO:0000313" key="3">
    <source>
        <dbReference type="Proteomes" id="UP000823775"/>
    </source>
</evidence>
<dbReference type="Proteomes" id="UP000823775">
    <property type="component" value="Unassembled WGS sequence"/>
</dbReference>
<gene>
    <name evidence="2" type="ORF">HAX54_005235</name>
</gene>
<sequence>MDSKGVSSKISHSADRTSQMPYSISRGHMKVTIHEELNRTSFGRTVPANIGPKELGGVISHTLEIMQATRVGEKMKARAKDVEESKNSGVKNVEIQLSTQGKTWTQIRDIVEPIQIIY</sequence>
<protein>
    <submittedName>
        <fullName evidence="2">Uncharacterized protein</fullName>
    </submittedName>
</protein>
<comment type="caution">
    <text evidence="2">The sequence shown here is derived from an EMBL/GenBank/DDBJ whole genome shotgun (WGS) entry which is preliminary data.</text>
</comment>
<evidence type="ECO:0000256" key="1">
    <source>
        <dbReference type="SAM" id="MobiDB-lite"/>
    </source>
</evidence>
<feature type="compositionally biased region" description="Polar residues" evidence="1">
    <location>
        <begin position="1"/>
        <end position="22"/>
    </location>
</feature>